<dbReference type="SUPFAM" id="SSF46785">
    <property type="entry name" value="Winged helix' DNA-binding domain"/>
    <property type="match status" value="1"/>
</dbReference>
<evidence type="ECO:0000313" key="2">
    <source>
        <dbReference type="EMBL" id="MFC0212285.1"/>
    </source>
</evidence>
<dbReference type="InterPro" id="IPR036388">
    <property type="entry name" value="WH-like_DNA-bd_sf"/>
</dbReference>
<keyword evidence="3" id="KW-1185">Reference proteome</keyword>
<dbReference type="InterPro" id="IPR011991">
    <property type="entry name" value="ArsR-like_HTH"/>
</dbReference>
<dbReference type="CDD" id="cd00090">
    <property type="entry name" value="HTH_ARSR"/>
    <property type="match status" value="1"/>
</dbReference>
<dbReference type="InterPro" id="IPR036390">
    <property type="entry name" value="WH_DNA-bd_sf"/>
</dbReference>
<evidence type="ECO:0000256" key="1">
    <source>
        <dbReference type="ARBA" id="ARBA00023125"/>
    </source>
</evidence>
<dbReference type="Proteomes" id="UP001589776">
    <property type="component" value="Unassembled WGS sequence"/>
</dbReference>
<organism evidence="2 3">
    <name type="scientific">Paenibacillus chartarius</name>
    <dbReference type="NCBI Taxonomy" id="747481"/>
    <lineage>
        <taxon>Bacteria</taxon>
        <taxon>Bacillati</taxon>
        <taxon>Bacillota</taxon>
        <taxon>Bacilli</taxon>
        <taxon>Bacillales</taxon>
        <taxon>Paenibacillaceae</taxon>
        <taxon>Paenibacillus</taxon>
    </lineage>
</organism>
<dbReference type="Pfam" id="PF12840">
    <property type="entry name" value="HTH_20"/>
    <property type="match status" value="1"/>
</dbReference>
<reference evidence="2 3" key="1">
    <citation type="submission" date="2024-09" db="EMBL/GenBank/DDBJ databases">
        <authorList>
            <person name="Sun Q."/>
            <person name="Mori K."/>
        </authorList>
    </citation>
    <scope>NUCLEOTIDE SEQUENCE [LARGE SCALE GENOMIC DNA]</scope>
    <source>
        <strain evidence="2 3">CCM 7759</strain>
    </source>
</reference>
<comment type="caution">
    <text evidence="2">The sequence shown here is derived from an EMBL/GenBank/DDBJ whole genome shotgun (WGS) entry which is preliminary data.</text>
</comment>
<protein>
    <submittedName>
        <fullName evidence="2">ArsR/SmtB family transcription factor</fullName>
    </submittedName>
</protein>
<dbReference type="EMBL" id="JBHLWN010000027">
    <property type="protein sequence ID" value="MFC0212285.1"/>
    <property type="molecule type" value="Genomic_DNA"/>
</dbReference>
<name>A0ABV6DI13_9BACL</name>
<accession>A0ABV6DI13</accession>
<gene>
    <name evidence="2" type="ORF">ACFFK0_07400</name>
</gene>
<sequence>MIPEIEESYRIEAPEQALAMLNPLRGEILSRLVEPASAAEVARMIGETPQRVNYHLKTLEKVGLVRRAGTRQVRNLVEVLYRAIAKTFVLSESLGMKPETARKLQDQGALAHLIQTADRVRQDALLLMERSDAAQPVPSATLQLMVPLGDERERERFLAEYVAAVQALVQKYTDSAAADRGESKVPYQMVVAVYPTPE</sequence>
<dbReference type="Gene3D" id="1.10.10.10">
    <property type="entry name" value="Winged helix-like DNA-binding domain superfamily/Winged helix DNA-binding domain"/>
    <property type="match status" value="1"/>
</dbReference>
<dbReference type="RefSeq" id="WP_377469423.1">
    <property type="nucleotide sequence ID" value="NZ_JBHLWN010000027.1"/>
</dbReference>
<evidence type="ECO:0000313" key="3">
    <source>
        <dbReference type="Proteomes" id="UP001589776"/>
    </source>
</evidence>
<keyword evidence="1" id="KW-0238">DNA-binding</keyword>
<proteinExistence type="predicted"/>